<evidence type="ECO:0000259" key="8">
    <source>
        <dbReference type="Pfam" id="PF01545"/>
    </source>
</evidence>
<evidence type="ECO:0000313" key="9">
    <source>
        <dbReference type="EMBL" id="KCZ92970.1"/>
    </source>
</evidence>
<dbReference type="Gene3D" id="1.20.1510.10">
    <property type="entry name" value="Cation efflux protein transmembrane domain"/>
    <property type="match status" value="1"/>
</dbReference>
<sequence>MSSKAHSHDHGHDHGDGHGHDHTHADMTSADSRRRVAIAAVLTAAFMFAEVAGGIISGSLALLADAAHMLTDAGSLALAWVGYKLAERPADATRSYGFSRMKILAAFTNGILLVLLAIWIVWEAIHRLMQPVEVMGGTLMVVAIAGLGVNIIAFLVLHGGSKDDLNMQGALWHVAGDMLGSVAAIAAAAIILTTGWMAADPILSVLVALLVFYAGIRIARQSGHILLEGTPHGLSSDAITADLTAHVPTISGVSHVHAWALTETQRLITLEVTARPGACTELVRRDVKARLLEAFALSHATVEVVSEPL</sequence>
<feature type="transmembrane region" description="Helical" evidence="7">
    <location>
        <begin position="169"/>
        <end position="192"/>
    </location>
</feature>
<keyword evidence="10" id="KW-1185">Reference proteome</keyword>
<name>A0A059FQN0_9PROT</name>
<keyword evidence="3" id="KW-0862">Zinc</keyword>
<dbReference type="OrthoDB" id="9809646at2"/>
<dbReference type="PANTHER" id="PTHR11562">
    <property type="entry name" value="CATION EFFLUX PROTEIN/ ZINC TRANSPORTER"/>
    <property type="match status" value="1"/>
</dbReference>
<evidence type="ECO:0000256" key="7">
    <source>
        <dbReference type="SAM" id="Phobius"/>
    </source>
</evidence>
<evidence type="ECO:0000256" key="2">
    <source>
        <dbReference type="ARBA" id="ARBA00022692"/>
    </source>
</evidence>
<keyword evidence="2 7" id="KW-0812">Transmembrane</keyword>
<keyword evidence="3" id="KW-0864">Zinc transport</keyword>
<feature type="transmembrane region" description="Helical" evidence="7">
    <location>
        <begin position="103"/>
        <end position="122"/>
    </location>
</feature>
<reference evidence="9 10" key="1">
    <citation type="journal article" date="2014" name="Antonie Van Leeuwenhoek">
        <title>Hyphomonas beringensis sp. nov. and Hyphomonas chukchiensis sp. nov., isolated from surface seawater of the Bering Sea and Chukchi Sea.</title>
        <authorList>
            <person name="Li C."/>
            <person name="Lai Q."/>
            <person name="Li G."/>
            <person name="Dong C."/>
            <person name="Wang J."/>
            <person name="Liao Y."/>
            <person name="Shao Z."/>
        </authorList>
    </citation>
    <scope>NUCLEOTIDE SEQUENCE [LARGE SCALE GENOMIC DNA]</scope>
    <source>
        <strain evidence="9 10">MHS-2</strain>
    </source>
</reference>
<dbReference type="SUPFAM" id="SSF161111">
    <property type="entry name" value="Cation efflux protein transmembrane domain-like"/>
    <property type="match status" value="1"/>
</dbReference>
<evidence type="ECO:0000256" key="4">
    <source>
        <dbReference type="ARBA" id="ARBA00022989"/>
    </source>
</evidence>
<evidence type="ECO:0000313" key="10">
    <source>
        <dbReference type="Proteomes" id="UP000025171"/>
    </source>
</evidence>
<keyword evidence="3" id="KW-0406">Ion transport</keyword>
<dbReference type="Pfam" id="PF01545">
    <property type="entry name" value="Cation_efflux"/>
    <property type="match status" value="1"/>
</dbReference>
<evidence type="ECO:0000256" key="3">
    <source>
        <dbReference type="ARBA" id="ARBA00022906"/>
    </source>
</evidence>
<dbReference type="EMBL" id="ARYK01000003">
    <property type="protein sequence ID" value="KCZ92970.1"/>
    <property type="molecule type" value="Genomic_DNA"/>
</dbReference>
<dbReference type="eggNOG" id="COG1230">
    <property type="taxonomic scope" value="Bacteria"/>
</dbReference>
<gene>
    <name evidence="9" type="ORF">HJO_08442</name>
</gene>
<evidence type="ECO:0000256" key="6">
    <source>
        <dbReference type="SAM" id="MobiDB-lite"/>
    </source>
</evidence>
<feature type="transmembrane region" description="Helical" evidence="7">
    <location>
        <begin position="134"/>
        <end position="157"/>
    </location>
</feature>
<feature type="compositionally biased region" description="Basic and acidic residues" evidence="6">
    <location>
        <begin position="1"/>
        <end position="25"/>
    </location>
</feature>
<dbReference type="Proteomes" id="UP000025171">
    <property type="component" value="Unassembled WGS sequence"/>
</dbReference>
<feature type="transmembrane region" description="Helical" evidence="7">
    <location>
        <begin position="62"/>
        <end position="83"/>
    </location>
</feature>
<accession>A0A059FQN0</accession>
<feature type="region of interest" description="Disordered" evidence="6">
    <location>
        <begin position="1"/>
        <end position="26"/>
    </location>
</feature>
<dbReference type="STRING" id="1280950.HJO_08442"/>
<protein>
    <submittedName>
        <fullName evidence="9">Cation diffusion facilitator family transporter</fullName>
    </submittedName>
</protein>
<keyword evidence="4 7" id="KW-1133">Transmembrane helix</keyword>
<dbReference type="InterPro" id="IPR027469">
    <property type="entry name" value="Cation_efflux_TMD_sf"/>
</dbReference>
<dbReference type="GO" id="GO:0005886">
    <property type="term" value="C:plasma membrane"/>
    <property type="evidence" value="ECO:0007669"/>
    <property type="project" value="TreeGrafter"/>
</dbReference>
<dbReference type="RefSeq" id="WP_035615976.1">
    <property type="nucleotide sequence ID" value="NZ_ARYK01000003.1"/>
</dbReference>
<dbReference type="InterPro" id="IPR002524">
    <property type="entry name" value="Cation_efflux"/>
</dbReference>
<feature type="transmembrane region" description="Helical" evidence="7">
    <location>
        <begin position="36"/>
        <end position="56"/>
    </location>
</feature>
<proteinExistence type="predicted"/>
<comment type="caution">
    <text evidence="9">The sequence shown here is derived from an EMBL/GenBank/DDBJ whole genome shotgun (WGS) entry which is preliminary data.</text>
</comment>
<dbReference type="InterPro" id="IPR050681">
    <property type="entry name" value="CDF/SLC30A"/>
</dbReference>
<dbReference type="AlphaFoldDB" id="A0A059FQN0"/>
<dbReference type="NCBIfam" id="TIGR01297">
    <property type="entry name" value="CDF"/>
    <property type="match status" value="1"/>
</dbReference>
<feature type="domain" description="Cation efflux protein transmembrane" evidence="8">
    <location>
        <begin position="37"/>
        <end position="227"/>
    </location>
</feature>
<keyword evidence="3" id="KW-0813">Transport</keyword>
<dbReference type="GO" id="GO:0005385">
    <property type="term" value="F:zinc ion transmembrane transporter activity"/>
    <property type="evidence" value="ECO:0007669"/>
    <property type="project" value="TreeGrafter"/>
</dbReference>
<organism evidence="9 10">
    <name type="scientific">Hyphomonas johnsonii MHS-2</name>
    <dbReference type="NCBI Taxonomy" id="1280950"/>
    <lineage>
        <taxon>Bacteria</taxon>
        <taxon>Pseudomonadati</taxon>
        <taxon>Pseudomonadota</taxon>
        <taxon>Alphaproteobacteria</taxon>
        <taxon>Hyphomonadales</taxon>
        <taxon>Hyphomonadaceae</taxon>
        <taxon>Hyphomonas</taxon>
    </lineage>
</organism>
<keyword evidence="5 7" id="KW-0472">Membrane</keyword>
<comment type="subcellular location">
    <subcellularLocation>
        <location evidence="1">Membrane</location>
        <topology evidence="1">Multi-pass membrane protein</topology>
    </subcellularLocation>
</comment>
<feature type="transmembrane region" description="Helical" evidence="7">
    <location>
        <begin position="198"/>
        <end position="216"/>
    </location>
</feature>
<evidence type="ECO:0000256" key="5">
    <source>
        <dbReference type="ARBA" id="ARBA00023136"/>
    </source>
</evidence>
<dbReference type="InterPro" id="IPR058533">
    <property type="entry name" value="Cation_efflux_TM"/>
</dbReference>
<dbReference type="PANTHER" id="PTHR11562:SF17">
    <property type="entry name" value="RE54080P-RELATED"/>
    <property type="match status" value="1"/>
</dbReference>
<dbReference type="PATRIC" id="fig|1280950.3.peg.1690"/>
<evidence type="ECO:0000256" key="1">
    <source>
        <dbReference type="ARBA" id="ARBA00004141"/>
    </source>
</evidence>